<evidence type="ECO:0000256" key="1">
    <source>
        <dbReference type="ARBA" id="ARBA00022908"/>
    </source>
</evidence>
<dbReference type="GO" id="GO:0003677">
    <property type="term" value="F:DNA binding"/>
    <property type="evidence" value="ECO:0007669"/>
    <property type="project" value="UniProtKB-KW"/>
</dbReference>
<dbReference type="InterPro" id="IPR050639">
    <property type="entry name" value="SSR_resolvase"/>
</dbReference>
<dbReference type="SUPFAM" id="SSF53041">
    <property type="entry name" value="Resolvase-like"/>
    <property type="match status" value="1"/>
</dbReference>
<evidence type="ECO:0000256" key="2">
    <source>
        <dbReference type="ARBA" id="ARBA00023125"/>
    </source>
</evidence>
<sequence length="583" mass="66853">MARKKALKSIQNASTRQTKVAIYLRVSTSYQVDKDSLPMQRKDLIAYCSLILGTDNYEIFEDAGYSGKNTDRPAFQDMMRRIRNGEFTHVLVWKIDRISRNLLDFAEMYEELQSLRVTFVSKNEQFDTSTAIGEAMLKIILVFAELERNMTSERVTATMISRANNGLWNGGRIPFGYDYDPDSMTFSIREDEASVCRMLKDDYIKNRSLTGTARMLNAAGHVTRAGVAWTPTAVWIIASSPFYAGIYRYNRYKGTENRTINPEDEWVMIPDHHPAIFTLEEHEKMLSILEENSRQKNSVGKQCKRANIHIFSGIVFCGKCGNKLTATPGRKHADGYRTSVYSCPMKRKSNECDNPAVNDLIIGEFVINYILNMLNAKKTFSKIHTPEELEGRLLYGSTFSDVSHIEQDGLNDFFNLLSRYGSDNSFVFSIKKPRKKRAAVNPELSALRKEKGKQERAMQRLQDLYLYSDNAISEKDFILRKTDISKRLDDINAQLGMITRNSDSILSDEDFIRQASHLLIQKELQNKEYIYFKNLAANVSPEILKTYTDTILDSVYMVDGRVSSIVFKNGLTHKFIYQNPQDH</sequence>
<dbReference type="InterPro" id="IPR006118">
    <property type="entry name" value="Recombinase_CS"/>
</dbReference>
<dbReference type="SMART" id="SM00857">
    <property type="entry name" value="Resolvase"/>
    <property type="match status" value="1"/>
</dbReference>
<dbReference type="AlphaFoldDB" id="A0A9D1D174"/>
<dbReference type="Proteomes" id="UP000886886">
    <property type="component" value="Unassembled WGS sequence"/>
</dbReference>
<organism evidence="8 9">
    <name type="scientific">Candidatus Limivivens merdigallinarum</name>
    <dbReference type="NCBI Taxonomy" id="2840859"/>
    <lineage>
        <taxon>Bacteria</taxon>
        <taxon>Bacillati</taxon>
        <taxon>Bacillota</taxon>
        <taxon>Clostridia</taxon>
        <taxon>Lachnospirales</taxon>
        <taxon>Lachnospiraceae</taxon>
        <taxon>Lachnospiraceae incertae sedis</taxon>
        <taxon>Candidatus Limivivens</taxon>
    </lineage>
</organism>
<keyword evidence="3" id="KW-0233">DNA recombination</keyword>
<dbReference type="InterPro" id="IPR038109">
    <property type="entry name" value="DNA_bind_recomb_sf"/>
</dbReference>
<dbReference type="PANTHER" id="PTHR30461:SF23">
    <property type="entry name" value="DNA RECOMBINASE-RELATED"/>
    <property type="match status" value="1"/>
</dbReference>
<dbReference type="GO" id="GO:0000150">
    <property type="term" value="F:DNA strand exchange activity"/>
    <property type="evidence" value="ECO:0007669"/>
    <property type="project" value="InterPro"/>
</dbReference>
<dbReference type="EMBL" id="DVFT01000154">
    <property type="protein sequence ID" value="HIQ96950.1"/>
    <property type="molecule type" value="Genomic_DNA"/>
</dbReference>
<gene>
    <name evidence="8" type="ORF">IAB26_10340</name>
</gene>
<evidence type="ECO:0000313" key="8">
    <source>
        <dbReference type="EMBL" id="HIQ96950.1"/>
    </source>
</evidence>
<dbReference type="Gene3D" id="3.40.50.1390">
    <property type="entry name" value="Resolvase, N-terminal catalytic domain"/>
    <property type="match status" value="1"/>
</dbReference>
<dbReference type="InterPro" id="IPR025827">
    <property type="entry name" value="Zn_ribbon_recom_dom"/>
</dbReference>
<evidence type="ECO:0000256" key="3">
    <source>
        <dbReference type="ARBA" id="ARBA00023172"/>
    </source>
</evidence>
<evidence type="ECO:0000259" key="7">
    <source>
        <dbReference type="PROSITE" id="PS51737"/>
    </source>
</evidence>
<accession>A0A9D1D174</accession>
<protein>
    <submittedName>
        <fullName evidence="8">Recombinase family protein</fullName>
    </submittedName>
</protein>
<dbReference type="PROSITE" id="PS51737">
    <property type="entry name" value="RECOMBINASE_DNA_BIND"/>
    <property type="match status" value="1"/>
</dbReference>
<keyword evidence="2" id="KW-0238">DNA-binding</keyword>
<evidence type="ECO:0000256" key="4">
    <source>
        <dbReference type="PIRSR" id="PIRSR606118-50"/>
    </source>
</evidence>
<comment type="caution">
    <text evidence="8">The sequence shown here is derived from an EMBL/GenBank/DDBJ whole genome shotgun (WGS) entry which is preliminary data.</text>
</comment>
<feature type="domain" description="Resolvase/invertase-type recombinase catalytic" evidence="6">
    <location>
        <begin position="19"/>
        <end position="166"/>
    </location>
</feature>
<dbReference type="Pfam" id="PF00239">
    <property type="entry name" value="Resolvase"/>
    <property type="match status" value="1"/>
</dbReference>
<dbReference type="InterPro" id="IPR006119">
    <property type="entry name" value="Resolv_N"/>
</dbReference>
<evidence type="ECO:0000259" key="6">
    <source>
        <dbReference type="PROSITE" id="PS51736"/>
    </source>
</evidence>
<evidence type="ECO:0000256" key="5">
    <source>
        <dbReference type="PROSITE-ProRule" id="PRU10137"/>
    </source>
</evidence>
<dbReference type="PROSITE" id="PS51736">
    <property type="entry name" value="RECOMBINASES_3"/>
    <property type="match status" value="1"/>
</dbReference>
<dbReference type="Pfam" id="PF13408">
    <property type="entry name" value="Zn_ribbon_recom"/>
    <property type="match status" value="1"/>
</dbReference>
<dbReference type="Pfam" id="PF07508">
    <property type="entry name" value="Recombinase"/>
    <property type="match status" value="1"/>
</dbReference>
<proteinExistence type="predicted"/>
<dbReference type="CDD" id="cd03768">
    <property type="entry name" value="SR_ResInv"/>
    <property type="match status" value="1"/>
</dbReference>
<dbReference type="InterPro" id="IPR011109">
    <property type="entry name" value="DNA_bind_recombinase_dom"/>
</dbReference>
<reference evidence="8" key="1">
    <citation type="submission" date="2020-10" db="EMBL/GenBank/DDBJ databases">
        <authorList>
            <person name="Gilroy R."/>
        </authorList>
    </citation>
    <scope>NUCLEOTIDE SEQUENCE</scope>
    <source>
        <strain evidence="8">ChiSjej3B21-11622</strain>
    </source>
</reference>
<name>A0A9D1D174_9FIRM</name>
<dbReference type="Gene3D" id="3.90.1750.20">
    <property type="entry name" value="Putative Large Serine Recombinase, Chain B, Domain 2"/>
    <property type="match status" value="1"/>
</dbReference>
<dbReference type="InterPro" id="IPR036162">
    <property type="entry name" value="Resolvase-like_N_sf"/>
</dbReference>
<dbReference type="PROSITE" id="PS00397">
    <property type="entry name" value="RECOMBINASES_1"/>
    <property type="match status" value="1"/>
</dbReference>
<evidence type="ECO:0000313" key="9">
    <source>
        <dbReference type="Proteomes" id="UP000886886"/>
    </source>
</evidence>
<feature type="domain" description="Recombinase" evidence="7">
    <location>
        <begin position="174"/>
        <end position="295"/>
    </location>
</feature>
<dbReference type="GO" id="GO:0015074">
    <property type="term" value="P:DNA integration"/>
    <property type="evidence" value="ECO:0007669"/>
    <property type="project" value="UniProtKB-KW"/>
</dbReference>
<keyword evidence="1" id="KW-0229">DNA integration</keyword>
<feature type="active site" description="O-(5'-phospho-DNA)-serine intermediate" evidence="4 5">
    <location>
        <position position="27"/>
    </location>
</feature>
<dbReference type="PANTHER" id="PTHR30461">
    <property type="entry name" value="DNA-INVERTASE FROM LAMBDOID PROPHAGE"/>
    <property type="match status" value="1"/>
</dbReference>
<reference evidence="8" key="2">
    <citation type="journal article" date="2021" name="PeerJ">
        <title>Extensive microbial diversity within the chicken gut microbiome revealed by metagenomics and culture.</title>
        <authorList>
            <person name="Gilroy R."/>
            <person name="Ravi A."/>
            <person name="Getino M."/>
            <person name="Pursley I."/>
            <person name="Horton D.L."/>
            <person name="Alikhan N.F."/>
            <person name="Baker D."/>
            <person name="Gharbi K."/>
            <person name="Hall N."/>
            <person name="Watson M."/>
            <person name="Adriaenssens E.M."/>
            <person name="Foster-Nyarko E."/>
            <person name="Jarju S."/>
            <person name="Secka A."/>
            <person name="Antonio M."/>
            <person name="Oren A."/>
            <person name="Chaudhuri R.R."/>
            <person name="La Ragione R."/>
            <person name="Hildebrand F."/>
            <person name="Pallen M.J."/>
        </authorList>
    </citation>
    <scope>NUCLEOTIDE SEQUENCE</scope>
    <source>
        <strain evidence="8">ChiSjej3B21-11622</strain>
    </source>
</reference>